<gene>
    <name evidence="6" type="ordered locus">RC1_0651</name>
</gene>
<name>B6IRK0_RHOCS</name>
<dbReference type="EMBL" id="CP000613">
    <property type="protein sequence ID" value="ACI98086.1"/>
    <property type="molecule type" value="Genomic_DNA"/>
</dbReference>
<accession>B6IRK0</accession>
<dbReference type="RefSeq" id="WP_012565878.1">
    <property type="nucleotide sequence ID" value="NC_011420.2"/>
</dbReference>
<dbReference type="GO" id="GO:0016788">
    <property type="term" value="F:hydrolase activity, acting on ester bonds"/>
    <property type="evidence" value="ECO:0007669"/>
    <property type="project" value="InterPro"/>
</dbReference>
<reference evidence="6 7" key="1">
    <citation type="journal article" date="2010" name="BMC Genomics">
        <title>Metabolic flexibility revealed in the genome of the cyst-forming alpha-1 proteobacterium Rhodospirillum centenum.</title>
        <authorList>
            <person name="Lu Y.K."/>
            <person name="Marden J."/>
            <person name="Han M."/>
            <person name="Swingley W.D."/>
            <person name="Mastrian S.D."/>
            <person name="Chowdhury S.R."/>
            <person name="Hao J."/>
            <person name="Helmy T."/>
            <person name="Kim S."/>
            <person name="Kurdoglu A.A."/>
            <person name="Matthies H.J."/>
            <person name="Rollo D."/>
            <person name="Stothard P."/>
            <person name="Blankenship R.E."/>
            <person name="Bauer C.E."/>
            <person name="Touchman J.W."/>
        </authorList>
    </citation>
    <scope>NUCLEOTIDE SEQUENCE [LARGE SCALE GENOMIC DNA]</scope>
    <source>
        <strain evidence="7">ATCC 51521 / SW</strain>
    </source>
</reference>
<dbReference type="Proteomes" id="UP000001591">
    <property type="component" value="Chromosome"/>
</dbReference>
<evidence type="ECO:0000259" key="5">
    <source>
        <dbReference type="Pfam" id="PF24827"/>
    </source>
</evidence>
<dbReference type="AlphaFoldDB" id="B6IRK0"/>
<protein>
    <submittedName>
        <fullName evidence="6">Succinylglutamate desuccinylase</fullName>
    </submittedName>
</protein>
<evidence type="ECO:0000256" key="2">
    <source>
        <dbReference type="ARBA" id="ARBA00022723"/>
    </source>
</evidence>
<feature type="domain" description="Succinylglutamate desuccinylase/Aspartoacylase catalytic" evidence="5">
    <location>
        <begin position="33"/>
        <end position="270"/>
    </location>
</feature>
<dbReference type="SUPFAM" id="SSF53187">
    <property type="entry name" value="Zn-dependent exopeptidases"/>
    <property type="match status" value="1"/>
</dbReference>
<dbReference type="eggNOG" id="COG3608">
    <property type="taxonomic scope" value="Bacteria"/>
</dbReference>
<proteinExistence type="predicted"/>
<sequence>MTHTIDDLPLAHGRAGTRRVLRVHRFGTPGARPKAYIQAGLHADETPGHLVAQHLLAALKALDGAGAVTGEVVLVPVANPIGLDQIVLQSLSGRFELATGVNFNRSYADLSGAVADAVRGRLSGDRAADVALVRQELRRAAEALPTATQADALRRALLTLATDADLMLDLHCDFEAVMHLYTAPELWEEFRDLAARLGCEAAFLADQSGGHPFDEACSGVWWRLRERLGVDAEALPVACAATTIELRGQLAVDDATAARDAAAILDHLRHRGVLAGDPGPAPAPRCTATPLAGVDRVAAPEAGIVLFRVAPGERVEPGQVVAEVLEPESGVRHPCRARVAGPVWARHLNRFVAAGETVVSIAGTEPLAAPGTPLLTA</sequence>
<keyword evidence="3" id="KW-0378">Hydrolase</keyword>
<dbReference type="PANTHER" id="PTHR37326">
    <property type="entry name" value="BLL3975 PROTEIN"/>
    <property type="match status" value="1"/>
</dbReference>
<dbReference type="Gene3D" id="3.40.630.10">
    <property type="entry name" value="Zn peptidases"/>
    <property type="match status" value="1"/>
</dbReference>
<dbReference type="KEGG" id="rce:RC1_0651"/>
<comment type="cofactor">
    <cofactor evidence="1">
        <name>Zn(2+)</name>
        <dbReference type="ChEBI" id="CHEBI:29105"/>
    </cofactor>
</comment>
<evidence type="ECO:0000256" key="1">
    <source>
        <dbReference type="ARBA" id="ARBA00001947"/>
    </source>
</evidence>
<organism evidence="6 7">
    <name type="scientific">Rhodospirillum centenum (strain ATCC 51521 / SW)</name>
    <dbReference type="NCBI Taxonomy" id="414684"/>
    <lineage>
        <taxon>Bacteria</taxon>
        <taxon>Pseudomonadati</taxon>
        <taxon>Pseudomonadota</taxon>
        <taxon>Alphaproteobacteria</taxon>
        <taxon>Rhodospirillales</taxon>
        <taxon>Rhodospirillaceae</taxon>
        <taxon>Rhodospirillum</taxon>
    </lineage>
</organism>
<dbReference type="InterPro" id="IPR053138">
    <property type="entry name" value="N-alpha-Ac-DABA_deacetylase"/>
</dbReference>
<evidence type="ECO:0000313" key="6">
    <source>
        <dbReference type="EMBL" id="ACI98086.1"/>
    </source>
</evidence>
<dbReference type="CDD" id="cd06250">
    <property type="entry name" value="M14_PaAOTO_like"/>
    <property type="match status" value="1"/>
</dbReference>
<dbReference type="GO" id="GO:0046872">
    <property type="term" value="F:metal ion binding"/>
    <property type="evidence" value="ECO:0007669"/>
    <property type="project" value="UniProtKB-KW"/>
</dbReference>
<evidence type="ECO:0000313" key="7">
    <source>
        <dbReference type="Proteomes" id="UP000001591"/>
    </source>
</evidence>
<keyword evidence="4" id="KW-0862">Zinc</keyword>
<dbReference type="OrthoDB" id="9782876at2"/>
<keyword evidence="2" id="KW-0479">Metal-binding</keyword>
<dbReference type="Pfam" id="PF24827">
    <property type="entry name" value="AstE_AspA_cat"/>
    <property type="match status" value="1"/>
</dbReference>
<dbReference type="PANTHER" id="PTHR37326:SF1">
    <property type="entry name" value="BLL3975 PROTEIN"/>
    <property type="match status" value="1"/>
</dbReference>
<keyword evidence="7" id="KW-1185">Reference proteome</keyword>
<evidence type="ECO:0000256" key="4">
    <source>
        <dbReference type="ARBA" id="ARBA00022833"/>
    </source>
</evidence>
<evidence type="ECO:0000256" key="3">
    <source>
        <dbReference type="ARBA" id="ARBA00022801"/>
    </source>
</evidence>
<dbReference type="HOGENOM" id="CLU_062226_0_0_5"/>
<dbReference type="InterPro" id="IPR055438">
    <property type="entry name" value="AstE_AspA_cat"/>
</dbReference>